<protein>
    <submittedName>
        <fullName evidence="1">Uncharacterized protein</fullName>
    </submittedName>
</protein>
<proteinExistence type="predicted"/>
<evidence type="ECO:0000313" key="2">
    <source>
        <dbReference type="Proteomes" id="UP001551329"/>
    </source>
</evidence>
<dbReference type="Proteomes" id="UP001551329">
    <property type="component" value="Unassembled WGS sequence"/>
</dbReference>
<keyword evidence="2" id="KW-1185">Reference proteome</keyword>
<gene>
    <name evidence="1" type="ORF">AB0A88_37555</name>
</gene>
<organism evidence="1 2">
    <name type="scientific">Streptomyces narbonensis</name>
    <dbReference type="NCBI Taxonomy" id="67333"/>
    <lineage>
        <taxon>Bacteria</taxon>
        <taxon>Bacillati</taxon>
        <taxon>Actinomycetota</taxon>
        <taxon>Actinomycetes</taxon>
        <taxon>Kitasatosporales</taxon>
        <taxon>Streptomycetaceae</taxon>
        <taxon>Streptomyces</taxon>
    </lineage>
</organism>
<dbReference type="RefSeq" id="WP_358478264.1">
    <property type="nucleotide sequence ID" value="NZ_JBEZAE010000047.1"/>
</dbReference>
<reference evidence="1 2" key="1">
    <citation type="submission" date="2024-06" db="EMBL/GenBank/DDBJ databases">
        <title>The Natural Products Discovery Center: Release of the First 8490 Sequenced Strains for Exploring Actinobacteria Biosynthetic Diversity.</title>
        <authorList>
            <person name="Kalkreuter E."/>
            <person name="Kautsar S.A."/>
            <person name="Yang D."/>
            <person name="Bader C.D."/>
            <person name="Teijaro C.N."/>
            <person name="Fluegel L."/>
            <person name="Davis C.M."/>
            <person name="Simpson J.R."/>
            <person name="Lauterbach L."/>
            <person name="Steele A.D."/>
            <person name="Gui C."/>
            <person name="Meng S."/>
            <person name="Li G."/>
            <person name="Viehrig K."/>
            <person name="Ye F."/>
            <person name="Su P."/>
            <person name="Kiefer A.F."/>
            <person name="Nichols A."/>
            <person name="Cepeda A.J."/>
            <person name="Yan W."/>
            <person name="Fan B."/>
            <person name="Jiang Y."/>
            <person name="Adhikari A."/>
            <person name="Zheng C.-J."/>
            <person name="Schuster L."/>
            <person name="Cowan T.M."/>
            <person name="Smanski M.J."/>
            <person name="Chevrette M.G."/>
            <person name="De Carvalho L.P.S."/>
            <person name="Shen B."/>
        </authorList>
    </citation>
    <scope>NUCLEOTIDE SEQUENCE [LARGE SCALE GENOMIC DNA]</scope>
    <source>
        <strain evidence="1 2">NPDC045974</strain>
    </source>
</reference>
<sequence length="77" mass="8792">MASEDREKLLRAVELLLLPGVTTTPISELMPFLTDSDHRKYEIAKVVREAMNNMTGEGLEDEQRVELISIAEVVRRH</sequence>
<name>A0ABV3CLY1_9ACTN</name>
<accession>A0ABV3CLY1</accession>
<evidence type="ECO:0000313" key="1">
    <source>
        <dbReference type="EMBL" id="MEU7075792.1"/>
    </source>
</evidence>
<dbReference type="EMBL" id="JBEZAE010000047">
    <property type="protein sequence ID" value="MEU7075792.1"/>
    <property type="molecule type" value="Genomic_DNA"/>
</dbReference>
<comment type="caution">
    <text evidence="1">The sequence shown here is derived from an EMBL/GenBank/DDBJ whole genome shotgun (WGS) entry which is preliminary data.</text>
</comment>